<dbReference type="InterPro" id="IPR052183">
    <property type="entry name" value="IS_Transposase"/>
</dbReference>
<evidence type="ECO:0000313" key="3">
    <source>
        <dbReference type="Proteomes" id="UP000445696"/>
    </source>
</evidence>
<organism evidence="2 3">
    <name type="scientific">Sneathiella chungangensis</name>
    <dbReference type="NCBI Taxonomy" id="1418234"/>
    <lineage>
        <taxon>Bacteria</taxon>
        <taxon>Pseudomonadati</taxon>
        <taxon>Pseudomonadota</taxon>
        <taxon>Alphaproteobacteria</taxon>
        <taxon>Sneathiellales</taxon>
        <taxon>Sneathiellaceae</taxon>
        <taxon>Sneathiella</taxon>
    </lineage>
</organism>
<dbReference type="PANTHER" id="PTHR35528:SF3">
    <property type="entry name" value="BLL1675 PROTEIN"/>
    <property type="match status" value="1"/>
</dbReference>
<dbReference type="Pfam" id="PF13610">
    <property type="entry name" value="DDE_Tnp_IS240"/>
    <property type="match status" value="1"/>
</dbReference>
<dbReference type="PANTHER" id="PTHR35528">
    <property type="entry name" value="BLL1675 PROTEIN"/>
    <property type="match status" value="1"/>
</dbReference>
<dbReference type="EMBL" id="WTVA01000004">
    <property type="protein sequence ID" value="MZR22710.1"/>
    <property type="molecule type" value="Genomic_DNA"/>
</dbReference>
<protein>
    <submittedName>
        <fullName evidence="2">DDE-type integrase/transposase/recombinase</fullName>
    </submittedName>
</protein>
<dbReference type="Proteomes" id="UP000445696">
    <property type="component" value="Unassembled WGS sequence"/>
</dbReference>
<keyword evidence="3" id="KW-1185">Reference proteome</keyword>
<dbReference type="AlphaFoldDB" id="A0A845MH17"/>
<comment type="caution">
    <text evidence="2">The sequence shown here is derived from an EMBL/GenBank/DDBJ whole genome shotgun (WGS) entry which is preliminary data.</text>
</comment>
<feature type="domain" description="DDE" evidence="1">
    <location>
        <begin position="2"/>
        <end position="67"/>
    </location>
</feature>
<accession>A0A845MH17</accession>
<proteinExistence type="predicted"/>
<gene>
    <name evidence="2" type="ORF">GQF03_10240</name>
</gene>
<reference evidence="2 3" key="1">
    <citation type="journal article" date="2014" name="Int. J. Syst. Evol. Microbiol.">
        <title>Sneathiella chungangensis sp. nov., isolated from a marine sand, and emended description of the genus Sneathiella.</title>
        <authorList>
            <person name="Siamphan C."/>
            <person name="Kim H."/>
            <person name="Lee J.S."/>
            <person name="Kim W."/>
        </authorList>
    </citation>
    <scope>NUCLEOTIDE SEQUENCE [LARGE SCALE GENOMIC DNA]</scope>
    <source>
        <strain evidence="2 3">KCTC 32476</strain>
    </source>
</reference>
<sequence length="76" mass="8505">MVVVIRGRRYFLWHVVDAEGEVLDVLVQPSRNAKVALKLIRKLLKKQGCSPPQIVIANLRSYHRALAIRTSASIAA</sequence>
<evidence type="ECO:0000313" key="2">
    <source>
        <dbReference type="EMBL" id="MZR22710.1"/>
    </source>
</evidence>
<name>A0A845MH17_9PROT</name>
<evidence type="ECO:0000259" key="1">
    <source>
        <dbReference type="Pfam" id="PF13610"/>
    </source>
</evidence>
<dbReference type="OrthoDB" id="4315389at2"/>
<dbReference type="InterPro" id="IPR032874">
    <property type="entry name" value="DDE_dom"/>
</dbReference>